<dbReference type="Pfam" id="PF07727">
    <property type="entry name" value="RVT_2"/>
    <property type="match status" value="1"/>
</dbReference>
<dbReference type="InterPro" id="IPR012337">
    <property type="entry name" value="RNaseH-like_sf"/>
</dbReference>
<comment type="caution">
    <text evidence="9">The sequence shown here is derived from an EMBL/GenBank/DDBJ whole genome shotgun (WGS) entry which is preliminary data.</text>
</comment>
<dbReference type="Gene3D" id="3.30.420.10">
    <property type="entry name" value="Ribonuclease H-like superfamily/Ribonuclease H"/>
    <property type="match status" value="1"/>
</dbReference>
<keyword evidence="5" id="KW-0175">Coiled coil</keyword>
<evidence type="ECO:0000259" key="7">
    <source>
        <dbReference type="PROSITE" id="PS50158"/>
    </source>
</evidence>
<dbReference type="Pfam" id="PF25597">
    <property type="entry name" value="SH3_retrovirus"/>
    <property type="match status" value="1"/>
</dbReference>
<dbReference type="GO" id="GO:0003676">
    <property type="term" value="F:nucleic acid binding"/>
    <property type="evidence" value="ECO:0007669"/>
    <property type="project" value="InterPro"/>
</dbReference>
<accession>A0A445EEE2</accession>
<dbReference type="PROSITE" id="PS50994">
    <property type="entry name" value="INTEGRASE"/>
    <property type="match status" value="1"/>
</dbReference>
<feature type="compositionally biased region" description="Polar residues" evidence="6">
    <location>
        <begin position="244"/>
        <end position="256"/>
    </location>
</feature>
<keyword evidence="2" id="KW-0479">Metal-binding</keyword>
<evidence type="ECO:0000313" key="9">
    <source>
        <dbReference type="EMBL" id="RYR73679.1"/>
    </source>
</evidence>
<feature type="region of interest" description="Disordered" evidence="6">
    <location>
        <begin position="213"/>
        <end position="267"/>
    </location>
</feature>
<gene>
    <name evidence="9" type="ORF">Ahy_A02g008146</name>
</gene>
<dbReference type="InterPro" id="IPR057670">
    <property type="entry name" value="SH3_retrovirus"/>
</dbReference>
<dbReference type="PANTHER" id="PTHR42648:SF18">
    <property type="entry name" value="RETROTRANSPOSON, UNCLASSIFIED-LIKE PROTEIN"/>
    <property type="match status" value="1"/>
</dbReference>
<feature type="domain" description="Integrase catalytic" evidence="8">
    <location>
        <begin position="518"/>
        <end position="691"/>
    </location>
</feature>
<protein>
    <recommendedName>
        <fullName evidence="11">Integrase catalytic domain-containing protein</fullName>
    </recommendedName>
</protein>
<evidence type="ECO:0000256" key="5">
    <source>
        <dbReference type="SAM" id="Coils"/>
    </source>
</evidence>
<evidence type="ECO:0000259" key="8">
    <source>
        <dbReference type="PROSITE" id="PS50994"/>
    </source>
</evidence>
<dbReference type="Pfam" id="PF00665">
    <property type="entry name" value="rve"/>
    <property type="match status" value="1"/>
</dbReference>
<dbReference type="EMBL" id="SDMP01000002">
    <property type="protein sequence ID" value="RYR73679.1"/>
    <property type="molecule type" value="Genomic_DNA"/>
</dbReference>
<dbReference type="InterPro" id="IPR036397">
    <property type="entry name" value="RNaseH_sf"/>
</dbReference>
<dbReference type="STRING" id="3818.A0A445EEE2"/>
<dbReference type="InterPro" id="IPR025724">
    <property type="entry name" value="GAG-pre-integrase_dom"/>
</dbReference>
<keyword evidence="10" id="KW-1185">Reference proteome</keyword>
<dbReference type="Proteomes" id="UP000289738">
    <property type="component" value="Chromosome A02"/>
</dbReference>
<sequence length="947" mass="109489">MANTFNIVWSGPKLDGKLDYSYWETLMSTHLKAQNLWNFIEPGLQEGADAAQQRRDQLALSQIHQGVDYTVFGKIANAKSAKEAWNTLKLSYKGVDKAQKAKLQSLRREYERYEMSSSETVEQYFTRVTDLVNKMRVYGEDMPDSKVVEKILRTMPMKYDHVVTTILESHDMDTMTIAELQGTMESHISRILEKSEKSTEEALKSRVNFNNVAESNRTQEGRGRGFNFQSRGRGSFRGRGRGNYNQGSYNNFTPPNQGRGGTNFRPVNRGRGRGNFYQERTNFNCFHCGKYGHKVADCKFKMVNNNQAHVAENQHQNTDDNPGTQTLFFTSNSCAEDENIWYLDNACSNHMSGRKELFSSIDDSVKLLLKFGNSTKIPIEGKGHIPIRLKDGSLSYISDIFYAPELDYNLLSMGQLSEKGYKMITYHGYCTVFDNNGRFIDKAKMTSNRMFPLKIQHVNPSCMSSVILDDNWLWHMRFGHFHFSGLNYLSRKGLVSGLPRIHIPNCICEICQLGKKHRDPFPTGKSWRARRLLEIVHSDLCSVEVPSNGGSRYFITFIDDFSRYTWVYFLKQKSEACDVFKTFKAFVEKQSGCKIKILRTDRGTEYLTCSEYFKQHGIQHQLTTRYTPQQNGVAERKNRTIMDMVRCMLKSKQMPKEFWAEAVATAVHILNRCPTKSVRDKTPEEAWSGKRPSIHHFRVFGCIAYAHVPDQLRKKLDDKGEKCIFIGYSTDSKAYKLYNPETKKVIISRDVTFDEKDMWNWDTKTEKHPIVISNTCDDEEERQPDATEQPESSRRPQRERRLPARLADYEVGNDNDPSDEEIINFALFSDCEPLNFEETFKDNNWKKAMDEEIHAIEKNDTWELTDLPTDKKPIGVKWVYKTKYKPNGEVDRFKARLVAKGYKQKPVVIEYCPTEEQVADIFTKPLKTELFYKLKKMLGMINSASLI</sequence>
<evidence type="ECO:0000313" key="10">
    <source>
        <dbReference type="Proteomes" id="UP000289738"/>
    </source>
</evidence>
<feature type="region of interest" description="Disordered" evidence="6">
    <location>
        <begin position="770"/>
        <end position="813"/>
    </location>
</feature>
<evidence type="ECO:0000256" key="4">
    <source>
        <dbReference type="PROSITE-ProRule" id="PRU00047"/>
    </source>
</evidence>
<dbReference type="InterPro" id="IPR039537">
    <property type="entry name" value="Retrotran_Ty1/copia-like"/>
</dbReference>
<reference evidence="9 10" key="1">
    <citation type="submission" date="2019-01" db="EMBL/GenBank/DDBJ databases">
        <title>Sequencing of cultivated peanut Arachis hypogaea provides insights into genome evolution and oil improvement.</title>
        <authorList>
            <person name="Chen X."/>
        </authorList>
    </citation>
    <scope>NUCLEOTIDE SEQUENCE [LARGE SCALE GENOMIC DNA]</scope>
    <source>
        <strain evidence="10">cv. Fuhuasheng</strain>
        <tissue evidence="9">Leaves</tissue>
    </source>
</reference>
<dbReference type="SUPFAM" id="SSF57756">
    <property type="entry name" value="Retrovirus zinc finger-like domains"/>
    <property type="match status" value="1"/>
</dbReference>
<dbReference type="PROSITE" id="PS50158">
    <property type="entry name" value="ZF_CCHC"/>
    <property type="match status" value="1"/>
</dbReference>
<proteinExistence type="predicted"/>
<dbReference type="SUPFAM" id="SSF53098">
    <property type="entry name" value="Ribonuclease H-like"/>
    <property type="match status" value="1"/>
</dbReference>
<evidence type="ECO:0000256" key="6">
    <source>
        <dbReference type="SAM" id="MobiDB-lite"/>
    </source>
</evidence>
<keyword evidence="1" id="KW-0645">Protease</keyword>
<dbReference type="InterPro" id="IPR054722">
    <property type="entry name" value="PolX-like_BBD"/>
</dbReference>
<feature type="compositionally biased region" description="Basic and acidic residues" evidence="6">
    <location>
        <begin position="791"/>
        <end position="802"/>
    </location>
</feature>
<dbReference type="PANTHER" id="PTHR42648">
    <property type="entry name" value="TRANSPOSASE, PUTATIVE-RELATED"/>
    <property type="match status" value="1"/>
</dbReference>
<dbReference type="InterPro" id="IPR001584">
    <property type="entry name" value="Integrase_cat-core"/>
</dbReference>
<dbReference type="Pfam" id="PF13976">
    <property type="entry name" value="gag_pre-integrs"/>
    <property type="match status" value="1"/>
</dbReference>
<dbReference type="GO" id="GO:0006508">
    <property type="term" value="P:proteolysis"/>
    <property type="evidence" value="ECO:0007669"/>
    <property type="project" value="UniProtKB-KW"/>
</dbReference>
<name>A0A445EEE2_ARAHY</name>
<keyword evidence="4" id="KW-0862">Zinc</keyword>
<evidence type="ECO:0008006" key="11">
    <source>
        <dbReference type="Google" id="ProtNLM"/>
    </source>
</evidence>
<organism evidence="9 10">
    <name type="scientific">Arachis hypogaea</name>
    <name type="common">Peanut</name>
    <dbReference type="NCBI Taxonomy" id="3818"/>
    <lineage>
        <taxon>Eukaryota</taxon>
        <taxon>Viridiplantae</taxon>
        <taxon>Streptophyta</taxon>
        <taxon>Embryophyta</taxon>
        <taxon>Tracheophyta</taxon>
        <taxon>Spermatophyta</taxon>
        <taxon>Magnoliopsida</taxon>
        <taxon>eudicotyledons</taxon>
        <taxon>Gunneridae</taxon>
        <taxon>Pentapetalae</taxon>
        <taxon>rosids</taxon>
        <taxon>fabids</taxon>
        <taxon>Fabales</taxon>
        <taxon>Fabaceae</taxon>
        <taxon>Papilionoideae</taxon>
        <taxon>50 kb inversion clade</taxon>
        <taxon>dalbergioids sensu lato</taxon>
        <taxon>Dalbergieae</taxon>
        <taxon>Pterocarpus clade</taxon>
        <taxon>Arachis</taxon>
    </lineage>
</organism>
<feature type="coiled-coil region" evidence="5">
    <location>
        <begin position="96"/>
        <end position="123"/>
    </location>
</feature>
<dbReference type="InterPro" id="IPR013103">
    <property type="entry name" value="RVT_2"/>
</dbReference>
<evidence type="ECO:0000256" key="3">
    <source>
        <dbReference type="ARBA" id="ARBA00022801"/>
    </source>
</evidence>
<dbReference type="GO" id="GO:0008270">
    <property type="term" value="F:zinc ion binding"/>
    <property type="evidence" value="ECO:0007669"/>
    <property type="project" value="UniProtKB-KW"/>
</dbReference>
<dbReference type="AlphaFoldDB" id="A0A445EEE2"/>
<evidence type="ECO:0000256" key="1">
    <source>
        <dbReference type="ARBA" id="ARBA00022670"/>
    </source>
</evidence>
<feature type="domain" description="CCHC-type" evidence="7">
    <location>
        <begin position="285"/>
        <end position="299"/>
    </location>
</feature>
<dbReference type="GO" id="GO:0015074">
    <property type="term" value="P:DNA integration"/>
    <property type="evidence" value="ECO:0007669"/>
    <property type="project" value="InterPro"/>
</dbReference>
<dbReference type="Pfam" id="PF14223">
    <property type="entry name" value="Retrotran_gag_2"/>
    <property type="match status" value="1"/>
</dbReference>
<evidence type="ECO:0000256" key="2">
    <source>
        <dbReference type="ARBA" id="ARBA00022723"/>
    </source>
</evidence>
<dbReference type="Pfam" id="PF22936">
    <property type="entry name" value="Pol_BBD"/>
    <property type="match status" value="1"/>
</dbReference>
<keyword evidence="4" id="KW-0863">Zinc-finger</keyword>
<dbReference type="InterPro" id="IPR001878">
    <property type="entry name" value="Znf_CCHC"/>
</dbReference>
<dbReference type="GO" id="GO:0008233">
    <property type="term" value="F:peptidase activity"/>
    <property type="evidence" value="ECO:0007669"/>
    <property type="project" value="UniProtKB-KW"/>
</dbReference>
<keyword evidence="3" id="KW-0378">Hydrolase</keyword>
<dbReference type="InterPro" id="IPR036875">
    <property type="entry name" value="Znf_CCHC_sf"/>
</dbReference>